<evidence type="ECO:0000256" key="3">
    <source>
        <dbReference type="ARBA" id="ARBA00022553"/>
    </source>
</evidence>
<dbReference type="SMART" id="SM00387">
    <property type="entry name" value="HATPase_c"/>
    <property type="match status" value="1"/>
</dbReference>
<evidence type="ECO:0000259" key="8">
    <source>
        <dbReference type="PROSITE" id="PS50113"/>
    </source>
</evidence>
<dbReference type="SMART" id="SM00388">
    <property type="entry name" value="HisKA"/>
    <property type="match status" value="1"/>
</dbReference>
<keyword evidence="4 9" id="KW-0418">Kinase</keyword>
<dbReference type="Gene3D" id="3.30.565.10">
    <property type="entry name" value="Histidine kinase-like ATPase, C-terminal domain"/>
    <property type="match status" value="1"/>
</dbReference>
<dbReference type="NCBIfam" id="TIGR00229">
    <property type="entry name" value="sensory_box"/>
    <property type="match status" value="1"/>
</dbReference>
<dbReference type="PANTHER" id="PTHR43547">
    <property type="entry name" value="TWO-COMPONENT HISTIDINE KINASE"/>
    <property type="match status" value="1"/>
</dbReference>
<evidence type="ECO:0000259" key="7">
    <source>
        <dbReference type="PROSITE" id="PS50109"/>
    </source>
</evidence>
<dbReference type="CDD" id="cd00082">
    <property type="entry name" value="HisKA"/>
    <property type="match status" value="1"/>
</dbReference>
<protein>
    <recommendedName>
        <fullName evidence="2">histidine kinase</fullName>
        <ecNumber evidence="2">2.7.13.3</ecNumber>
    </recommendedName>
</protein>
<dbReference type="PANTHER" id="PTHR43547:SF2">
    <property type="entry name" value="HYBRID SIGNAL TRANSDUCTION HISTIDINE KINASE C"/>
    <property type="match status" value="1"/>
</dbReference>
<feature type="region of interest" description="Disordered" evidence="6">
    <location>
        <begin position="1"/>
        <end position="30"/>
    </location>
</feature>
<dbReference type="Proteomes" id="UP000004508">
    <property type="component" value="Unassembled WGS sequence"/>
</dbReference>
<dbReference type="SUPFAM" id="SSF55781">
    <property type="entry name" value="GAF domain-like"/>
    <property type="match status" value="1"/>
</dbReference>
<dbReference type="SUPFAM" id="SSF55785">
    <property type="entry name" value="PYP-like sensor domain (PAS domain)"/>
    <property type="match status" value="1"/>
</dbReference>
<dbReference type="CDD" id="cd00130">
    <property type="entry name" value="PAS"/>
    <property type="match status" value="1"/>
</dbReference>
<dbReference type="PROSITE" id="PS50113">
    <property type="entry name" value="PAC"/>
    <property type="match status" value="1"/>
</dbReference>
<dbReference type="InterPro" id="IPR035965">
    <property type="entry name" value="PAS-like_dom_sf"/>
</dbReference>
<dbReference type="InterPro" id="IPR036890">
    <property type="entry name" value="HATPase_C_sf"/>
</dbReference>
<dbReference type="SUPFAM" id="SSF47384">
    <property type="entry name" value="Homodimeric domain of signal transducing histidine kinase"/>
    <property type="match status" value="1"/>
</dbReference>
<keyword evidence="4 9" id="KW-0808">Transferase</keyword>
<dbReference type="InterPro" id="IPR004358">
    <property type="entry name" value="Sig_transdc_His_kin-like_C"/>
</dbReference>
<evidence type="ECO:0000256" key="5">
    <source>
        <dbReference type="ARBA" id="ARBA00023012"/>
    </source>
</evidence>
<keyword evidence="10" id="KW-1185">Reference proteome</keyword>
<dbReference type="InterPro" id="IPR000014">
    <property type="entry name" value="PAS"/>
</dbReference>
<dbReference type="GO" id="GO:0000155">
    <property type="term" value="F:phosphorelay sensor kinase activity"/>
    <property type="evidence" value="ECO:0007669"/>
    <property type="project" value="InterPro"/>
</dbReference>
<dbReference type="InParanoid" id="D6U2J8"/>
<evidence type="ECO:0000256" key="4">
    <source>
        <dbReference type="ARBA" id="ARBA00022777"/>
    </source>
</evidence>
<reference evidence="9 10" key="1">
    <citation type="journal article" date="2011" name="Stand. Genomic Sci.">
        <title>Non-contiguous finished genome sequence and contextual data of the filamentous soil bacterium Ktedonobacter racemifer type strain (SOSP1-21).</title>
        <authorList>
            <person name="Chang Y.J."/>
            <person name="Land M."/>
            <person name="Hauser L."/>
            <person name="Chertkov O."/>
            <person name="Del Rio T.G."/>
            <person name="Nolan M."/>
            <person name="Copeland A."/>
            <person name="Tice H."/>
            <person name="Cheng J.F."/>
            <person name="Lucas S."/>
            <person name="Han C."/>
            <person name="Goodwin L."/>
            <person name="Pitluck S."/>
            <person name="Ivanova N."/>
            <person name="Ovchinikova G."/>
            <person name="Pati A."/>
            <person name="Chen A."/>
            <person name="Palaniappan K."/>
            <person name="Mavromatis K."/>
            <person name="Liolios K."/>
            <person name="Brettin T."/>
            <person name="Fiebig A."/>
            <person name="Rohde M."/>
            <person name="Abt B."/>
            <person name="Goker M."/>
            <person name="Detter J.C."/>
            <person name="Woyke T."/>
            <person name="Bristow J."/>
            <person name="Eisen J.A."/>
            <person name="Markowitz V."/>
            <person name="Hugenholtz P."/>
            <person name="Kyrpides N.C."/>
            <person name="Klenk H.P."/>
            <person name="Lapidus A."/>
        </authorList>
    </citation>
    <scope>NUCLEOTIDE SEQUENCE [LARGE SCALE GENOMIC DNA]</scope>
    <source>
        <strain evidence="10">DSM 44963</strain>
    </source>
</reference>
<dbReference type="Gene3D" id="1.10.287.130">
    <property type="match status" value="1"/>
</dbReference>
<sequence length="622" mass="70888">MNDHWQDEVSGEQGHGKDHQYNNFIPKQKRPRIPAPTSLLKAAVASITEGIIVCDPNEMILLINPVALAMFEIPSETSYLGRDYNHFLSHYTIYNEDQHPIALAQRSTSEDMQQHNVTINHPSGRKIYVNIRSTPIIDQKKQYKGMIHVFHDMTDLRQKELQYQQSNQSLQSLFSLLTAITYLPAIVDLLPREGKGAFLLPPGMHYIGQQLTNLVHQVLRCRLVMLLSLGAPENHLYYVAMSGLTPEQEQIRRENSGRYTLADFYDEASRAKFYSHEVAIIPYTRIHLPFHDQSNWSALLTLHAPIFIGKNLAGILLIARSNTGNIYTPEEITLAKSVATLITLVIECVNVLNQWNGTHGKALMRQEADQLINEFLYLASHELRTPLTAIIGNIQLAQHRLDVLQCQVKDHPEILVKRIEHIRQPLEQANQSAHLQKQMIQNMLDDVSIQTHTLTLHMRRCDLSQIVQETVKEQQEQTPDHTILLEIISSNKEIPIIADENCIRRVITIFLKNALTYSPKDCPVLTQVSREDSLARVAVHNDGAGIPLQEQEHVWERFYRTQGIAVQHELDLSLGLELYICQAFIEYHHGRVGMQSVPGHGTTFWFTLPVVETSKDEADQSS</sequence>
<dbReference type="PROSITE" id="PS50109">
    <property type="entry name" value="HIS_KIN"/>
    <property type="match status" value="1"/>
</dbReference>
<evidence type="ECO:0000313" key="10">
    <source>
        <dbReference type="Proteomes" id="UP000004508"/>
    </source>
</evidence>
<dbReference type="EC" id="2.7.13.3" evidence="2"/>
<feature type="domain" description="PAC" evidence="8">
    <location>
        <begin position="113"/>
        <end position="165"/>
    </location>
</feature>
<dbReference type="Pfam" id="PF00989">
    <property type="entry name" value="PAS"/>
    <property type="match status" value="1"/>
</dbReference>
<name>D6U2J8_KTERA</name>
<dbReference type="Pfam" id="PF02518">
    <property type="entry name" value="HATPase_c"/>
    <property type="match status" value="1"/>
</dbReference>
<dbReference type="STRING" id="485913.Krac_1607"/>
<comment type="caution">
    <text evidence="9">The sequence shown here is derived from an EMBL/GenBank/DDBJ whole genome shotgun (WGS) entry which is preliminary data.</text>
</comment>
<dbReference type="EMBL" id="ADVG01000004">
    <property type="protein sequence ID" value="EFH80962.1"/>
    <property type="molecule type" value="Genomic_DNA"/>
</dbReference>
<dbReference type="RefSeq" id="WP_007918068.1">
    <property type="nucleotide sequence ID" value="NZ_ADVG01000004.1"/>
</dbReference>
<dbReference type="Gene3D" id="3.30.450.20">
    <property type="entry name" value="PAS domain"/>
    <property type="match status" value="1"/>
</dbReference>
<dbReference type="Gene3D" id="3.30.450.40">
    <property type="match status" value="1"/>
</dbReference>
<dbReference type="PRINTS" id="PR00344">
    <property type="entry name" value="BCTRLSENSOR"/>
</dbReference>
<evidence type="ECO:0000256" key="2">
    <source>
        <dbReference type="ARBA" id="ARBA00012438"/>
    </source>
</evidence>
<dbReference type="OrthoDB" id="358279at2"/>
<dbReference type="Pfam" id="PF00512">
    <property type="entry name" value="HisKA"/>
    <property type="match status" value="1"/>
</dbReference>
<dbReference type="InterPro" id="IPR003594">
    <property type="entry name" value="HATPase_dom"/>
</dbReference>
<organism evidence="9 10">
    <name type="scientific">Ktedonobacter racemifer DSM 44963</name>
    <dbReference type="NCBI Taxonomy" id="485913"/>
    <lineage>
        <taxon>Bacteria</taxon>
        <taxon>Bacillati</taxon>
        <taxon>Chloroflexota</taxon>
        <taxon>Ktedonobacteria</taxon>
        <taxon>Ktedonobacterales</taxon>
        <taxon>Ktedonobacteraceae</taxon>
        <taxon>Ktedonobacter</taxon>
    </lineage>
</organism>
<evidence type="ECO:0000256" key="6">
    <source>
        <dbReference type="SAM" id="MobiDB-lite"/>
    </source>
</evidence>
<gene>
    <name evidence="9" type="ORF">Krac_1607</name>
</gene>
<evidence type="ECO:0000256" key="1">
    <source>
        <dbReference type="ARBA" id="ARBA00000085"/>
    </source>
</evidence>
<accession>D6U2J8</accession>
<feature type="domain" description="Histidine kinase" evidence="7">
    <location>
        <begin position="378"/>
        <end position="612"/>
    </location>
</feature>
<dbReference type="CDD" id="cd00075">
    <property type="entry name" value="HATPase"/>
    <property type="match status" value="1"/>
</dbReference>
<comment type="catalytic activity">
    <reaction evidence="1">
        <text>ATP + protein L-histidine = ADP + protein N-phospho-L-histidine.</text>
        <dbReference type="EC" id="2.7.13.3"/>
    </reaction>
</comment>
<dbReference type="InterPro" id="IPR005467">
    <property type="entry name" value="His_kinase_dom"/>
</dbReference>
<dbReference type="InterPro" id="IPR013767">
    <property type="entry name" value="PAS_fold"/>
</dbReference>
<dbReference type="InterPro" id="IPR036097">
    <property type="entry name" value="HisK_dim/P_sf"/>
</dbReference>
<dbReference type="eggNOG" id="COG5002">
    <property type="taxonomic scope" value="Bacteria"/>
</dbReference>
<dbReference type="InterPro" id="IPR000700">
    <property type="entry name" value="PAS-assoc_C"/>
</dbReference>
<dbReference type="SUPFAM" id="SSF55874">
    <property type="entry name" value="ATPase domain of HSP90 chaperone/DNA topoisomerase II/histidine kinase"/>
    <property type="match status" value="1"/>
</dbReference>
<keyword evidence="3" id="KW-0597">Phosphoprotein</keyword>
<keyword evidence="5" id="KW-0902">Two-component regulatory system</keyword>
<proteinExistence type="predicted"/>
<dbReference type="GO" id="GO:0006355">
    <property type="term" value="P:regulation of DNA-templated transcription"/>
    <property type="evidence" value="ECO:0007669"/>
    <property type="project" value="InterPro"/>
</dbReference>
<dbReference type="AlphaFoldDB" id="D6U2J8"/>
<evidence type="ECO:0000313" key="9">
    <source>
        <dbReference type="EMBL" id="EFH80962.1"/>
    </source>
</evidence>
<dbReference type="InterPro" id="IPR003661">
    <property type="entry name" value="HisK_dim/P_dom"/>
</dbReference>
<dbReference type="InterPro" id="IPR029016">
    <property type="entry name" value="GAF-like_dom_sf"/>
</dbReference>